<proteinExistence type="predicted"/>
<gene>
    <name evidence="1" type="ORF">EV643_12056</name>
</gene>
<dbReference type="AlphaFoldDB" id="A0A4R6JNY0"/>
<accession>A0A4R6JNY0</accession>
<keyword evidence="2" id="KW-1185">Reference proteome</keyword>
<comment type="caution">
    <text evidence="1">The sequence shown here is derived from an EMBL/GenBank/DDBJ whole genome shotgun (WGS) entry which is preliminary data.</text>
</comment>
<dbReference type="EMBL" id="SNWQ01000020">
    <property type="protein sequence ID" value="TDO36325.1"/>
    <property type="molecule type" value="Genomic_DNA"/>
</dbReference>
<sequence length="58" mass="6481">MMSVEQLPVEQHEDECKPWCSPKHYRFCGGPCCPHLHPADELTTRPADEYGDGGKVAP</sequence>
<reference evidence="1 2" key="1">
    <citation type="submission" date="2019-03" db="EMBL/GenBank/DDBJ databases">
        <title>Genomic Encyclopedia of Type Strains, Phase III (KMG-III): the genomes of soil and plant-associated and newly described type strains.</title>
        <authorList>
            <person name="Whitman W."/>
        </authorList>
    </citation>
    <scope>NUCLEOTIDE SEQUENCE [LARGE SCALE GENOMIC DNA]</scope>
    <source>
        <strain evidence="1 2">VKM Ac-2527</strain>
    </source>
</reference>
<name>A0A4R6JNY0_9ACTN</name>
<evidence type="ECO:0000313" key="2">
    <source>
        <dbReference type="Proteomes" id="UP000295388"/>
    </source>
</evidence>
<organism evidence="1 2">
    <name type="scientific">Kribbella caucasensis</name>
    <dbReference type="NCBI Taxonomy" id="2512215"/>
    <lineage>
        <taxon>Bacteria</taxon>
        <taxon>Bacillati</taxon>
        <taxon>Actinomycetota</taxon>
        <taxon>Actinomycetes</taxon>
        <taxon>Propionibacteriales</taxon>
        <taxon>Kribbellaceae</taxon>
        <taxon>Kribbella</taxon>
    </lineage>
</organism>
<protein>
    <submittedName>
        <fullName evidence="1">Uncharacterized protein</fullName>
    </submittedName>
</protein>
<evidence type="ECO:0000313" key="1">
    <source>
        <dbReference type="EMBL" id="TDO36325.1"/>
    </source>
</evidence>
<dbReference type="Proteomes" id="UP000295388">
    <property type="component" value="Unassembled WGS sequence"/>
</dbReference>